<feature type="signal peptide" evidence="2">
    <location>
        <begin position="1"/>
        <end position="18"/>
    </location>
</feature>
<dbReference type="EMBL" id="JAFBCL010000001">
    <property type="protein sequence ID" value="MBM7813109.1"/>
    <property type="molecule type" value="Genomic_DNA"/>
</dbReference>
<feature type="chain" id="PRO_5046274557" description="DUF3558 domain-containing protein" evidence="2">
    <location>
        <begin position="19"/>
        <end position="203"/>
    </location>
</feature>
<keyword evidence="2" id="KW-0732">Signal</keyword>
<accession>A0ABS2SAX3</accession>
<evidence type="ECO:0000256" key="1">
    <source>
        <dbReference type="SAM" id="MobiDB-lite"/>
    </source>
</evidence>
<gene>
    <name evidence="3" type="ORF">JOE68_003974</name>
</gene>
<evidence type="ECO:0000313" key="4">
    <source>
        <dbReference type="Proteomes" id="UP001195724"/>
    </source>
</evidence>
<dbReference type="InterPro" id="IPR024520">
    <property type="entry name" value="DUF3558"/>
</dbReference>
<feature type="compositionally biased region" description="Low complexity" evidence="1">
    <location>
        <begin position="31"/>
        <end position="76"/>
    </location>
</feature>
<sequence length="203" mass="20267">MNSRLGVAGLLTALLAVAACDDPVPGVARRASTTTVSTTGSTTTPTSPPGTAAPTTSPPGTATPTSPSGTAGPVGSLETADPCELVTEDETESTLGAQRKDPKPERIGTARACTFYPEQATFVVGIRTNVGLAGVQPNGGVVKDITVGGRPAKELLGATGSCGIYLGVSDSSRVDVVLNASSSGGDPCPPARRIAELVEPRLP</sequence>
<feature type="region of interest" description="Disordered" evidence="1">
    <location>
        <begin position="25"/>
        <end position="106"/>
    </location>
</feature>
<evidence type="ECO:0008006" key="5">
    <source>
        <dbReference type="Google" id="ProtNLM"/>
    </source>
</evidence>
<dbReference type="Pfam" id="PF12079">
    <property type="entry name" value="DUF3558"/>
    <property type="match status" value="1"/>
</dbReference>
<dbReference type="RefSeq" id="WP_204843780.1">
    <property type="nucleotide sequence ID" value="NZ_JAFBCL010000001.1"/>
</dbReference>
<organism evidence="3 4">
    <name type="scientific">Saccharothrix algeriensis</name>
    <dbReference type="NCBI Taxonomy" id="173560"/>
    <lineage>
        <taxon>Bacteria</taxon>
        <taxon>Bacillati</taxon>
        <taxon>Actinomycetota</taxon>
        <taxon>Actinomycetes</taxon>
        <taxon>Pseudonocardiales</taxon>
        <taxon>Pseudonocardiaceae</taxon>
        <taxon>Saccharothrix</taxon>
    </lineage>
</organism>
<keyword evidence="4" id="KW-1185">Reference proteome</keyword>
<evidence type="ECO:0000256" key="2">
    <source>
        <dbReference type="SAM" id="SignalP"/>
    </source>
</evidence>
<comment type="caution">
    <text evidence="3">The sequence shown here is derived from an EMBL/GenBank/DDBJ whole genome shotgun (WGS) entry which is preliminary data.</text>
</comment>
<evidence type="ECO:0000313" key="3">
    <source>
        <dbReference type="EMBL" id="MBM7813109.1"/>
    </source>
</evidence>
<reference evidence="3 4" key="1">
    <citation type="submission" date="2021-01" db="EMBL/GenBank/DDBJ databases">
        <title>Sequencing the genomes of 1000 actinobacteria strains.</title>
        <authorList>
            <person name="Klenk H.-P."/>
        </authorList>
    </citation>
    <scope>NUCLEOTIDE SEQUENCE [LARGE SCALE GENOMIC DNA]</scope>
    <source>
        <strain evidence="3 4">DSM 44581</strain>
    </source>
</reference>
<dbReference type="Proteomes" id="UP001195724">
    <property type="component" value="Unassembled WGS sequence"/>
</dbReference>
<dbReference type="PROSITE" id="PS51257">
    <property type="entry name" value="PROKAR_LIPOPROTEIN"/>
    <property type="match status" value="1"/>
</dbReference>
<proteinExistence type="predicted"/>
<name>A0ABS2SAX3_9PSEU</name>
<protein>
    <recommendedName>
        <fullName evidence="5">DUF3558 domain-containing protein</fullName>
    </recommendedName>
</protein>